<name>A0ABP7KSZ8_9GAMM</name>
<keyword evidence="1" id="KW-0472">Membrane</keyword>
<reference evidence="3" key="1">
    <citation type="journal article" date="2019" name="Int. J. Syst. Evol. Microbiol.">
        <title>The Global Catalogue of Microorganisms (GCM) 10K type strain sequencing project: providing services to taxonomists for standard genome sequencing and annotation.</title>
        <authorList>
            <consortium name="The Broad Institute Genomics Platform"/>
            <consortium name="The Broad Institute Genome Sequencing Center for Infectious Disease"/>
            <person name="Wu L."/>
            <person name="Ma J."/>
        </authorList>
    </citation>
    <scope>NUCLEOTIDE SEQUENCE [LARGE SCALE GENOMIC DNA]</scope>
    <source>
        <strain evidence="3">JCM 17201</strain>
    </source>
</reference>
<dbReference type="RefSeq" id="WP_279024500.1">
    <property type="nucleotide sequence ID" value="NZ_BAABDG010000002.1"/>
</dbReference>
<keyword evidence="1" id="KW-1133">Transmembrane helix</keyword>
<protein>
    <submittedName>
        <fullName evidence="2">PepSY-associated TM helix domain-containing protein</fullName>
    </submittedName>
</protein>
<dbReference type="InterPro" id="IPR005625">
    <property type="entry name" value="PepSY-ass_TM"/>
</dbReference>
<proteinExistence type="predicted"/>
<evidence type="ECO:0000313" key="2">
    <source>
        <dbReference type="EMBL" id="GAA3884872.1"/>
    </source>
</evidence>
<feature type="transmembrane region" description="Helical" evidence="1">
    <location>
        <begin position="215"/>
        <end position="233"/>
    </location>
</feature>
<feature type="transmembrane region" description="Helical" evidence="1">
    <location>
        <begin position="370"/>
        <end position="398"/>
    </location>
</feature>
<organism evidence="2 3">
    <name type="scientific">Gibbsiella dentisursi</name>
    <dbReference type="NCBI Taxonomy" id="796890"/>
    <lineage>
        <taxon>Bacteria</taxon>
        <taxon>Pseudomonadati</taxon>
        <taxon>Pseudomonadota</taxon>
        <taxon>Gammaproteobacteria</taxon>
        <taxon>Enterobacterales</taxon>
        <taxon>Yersiniaceae</taxon>
        <taxon>Gibbsiella</taxon>
    </lineage>
</organism>
<dbReference type="PANTHER" id="PTHR34219:SF1">
    <property type="entry name" value="PEPSY DOMAIN-CONTAINING PROTEIN"/>
    <property type="match status" value="1"/>
</dbReference>
<keyword evidence="1" id="KW-0812">Transmembrane</keyword>
<accession>A0ABP7KSZ8</accession>
<gene>
    <name evidence="2" type="ORF">GCM10022405_07870</name>
</gene>
<dbReference type="EMBL" id="BAABDG010000002">
    <property type="protein sequence ID" value="GAA3884872.1"/>
    <property type="molecule type" value="Genomic_DNA"/>
</dbReference>
<evidence type="ECO:0000313" key="3">
    <source>
        <dbReference type="Proteomes" id="UP001499994"/>
    </source>
</evidence>
<feature type="transmembrane region" description="Helical" evidence="1">
    <location>
        <begin position="425"/>
        <end position="452"/>
    </location>
</feature>
<dbReference type="PANTHER" id="PTHR34219">
    <property type="entry name" value="IRON-REGULATED INNER MEMBRANE PROTEIN-RELATED"/>
    <property type="match status" value="1"/>
</dbReference>
<dbReference type="Proteomes" id="UP001499994">
    <property type="component" value="Unassembled WGS sequence"/>
</dbReference>
<dbReference type="Pfam" id="PF03929">
    <property type="entry name" value="PepSY_TM"/>
    <property type="match status" value="1"/>
</dbReference>
<feature type="transmembrane region" description="Helical" evidence="1">
    <location>
        <begin position="34"/>
        <end position="58"/>
    </location>
</feature>
<comment type="caution">
    <text evidence="2">The sequence shown here is derived from an EMBL/GenBank/DDBJ whole genome shotgun (WGS) entry which is preliminary data.</text>
</comment>
<keyword evidence="3" id="KW-1185">Reference proteome</keyword>
<evidence type="ECO:0000256" key="1">
    <source>
        <dbReference type="SAM" id="Phobius"/>
    </source>
</evidence>
<sequence length="472" mass="51298">MPESQGSALADAAQFHAAPRGASQSGFIPLLMRLHFYIGLFAGPFLLIAALSGIFYALTPQLESRIYAAQLYHHSQGEELPLAQQIAAAQAVAPAGAVLSAVRPAPAAGENTRVLFHLAGLGEFERLAVFIDPITAQPHGQLAAYGTSGILPLRTWLDRLHRSLQLGEPGRVYSELAASWLWLLALGGLVQWCAGKKHTRKQTGLRRWHARAGGLLLIGLLFFSATGLTWSKWAGGNIGTWRHQFGWATPALSTALGEQTAPPADEHALHHGHDMPTMAAVEGDLDAALYDRILLSARRAGIDAGKIEIKQPVKAGLAWTVSEIDHRWPVQVDAVAVDPRTLAITDRVSFAQYPLAAKLTRWGIDLHMGVLFGLANTFALVVFAAGLAAMVVMGYVMWWRRRPTRRQAQPLGSPLLLLRQTPKGLLLVLVALAVLFGLCLPVMGASLLAFLLCDVLRWQWLRRRAFSPGQNK</sequence>